<evidence type="ECO:0000313" key="14">
    <source>
        <dbReference type="EMBL" id="GGP02360.1"/>
    </source>
</evidence>
<comment type="caution">
    <text evidence="14">The sequence shown here is derived from an EMBL/GenBank/DDBJ whole genome shotgun (WGS) entry which is preliminary data.</text>
</comment>
<keyword evidence="7 10" id="KW-0472">Membrane</keyword>
<gene>
    <name evidence="14" type="primary">btuB</name>
    <name evidence="14" type="ORF">GCM10010992_06430</name>
</gene>
<evidence type="ECO:0000256" key="8">
    <source>
        <dbReference type="ARBA" id="ARBA00023170"/>
    </source>
</evidence>
<dbReference type="PANTHER" id="PTHR30069:SF29">
    <property type="entry name" value="HEMOGLOBIN AND HEMOGLOBIN-HAPTOGLOBIN-BINDING PROTEIN 1-RELATED"/>
    <property type="match status" value="1"/>
</dbReference>
<evidence type="ECO:0000256" key="9">
    <source>
        <dbReference type="ARBA" id="ARBA00023237"/>
    </source>
</evidence>
<name>A0ABQ2NIQ5_9FLAO</name>
<feature type="domain" description="TonB-dependent receptor plug" evidence="13">
    <location>
        <begin position="43"/>
        <end position="148"/>
    </location>
</feature>
<evidence type="ECO:0000256" key="2">
    <source>
        <dbReference type="ARBA" id="ARBA00022448"/>
    </source>
</evidence>
<dbReference type="SUPFAM" id="SSF56935">
    <property type="entry name" value="Porins"/>
    <property type="match status" value="1"/>
</dbReference>
<dbReference type="Pfam" id="PF00593">
    <property type="entry name" value="TonB_dep_Rec_b-barrel"/>
    <property type="match status" value="1"/>
</dbReference>
<evidence type="ECO:0000313" key="15">
    <source>
        <dbReference type="Proteomes" id="UP000620064"/>
    </source>
</evidence>
<keyword evidence="6 11" id="KW-0798">TonB box</keyword>
<evidence type="ECO:0000256" key="3">
    <source>
        <dbReference type="ARBA" id="ARBA00022452"/>
    </source>
</evidence>
<keyword evidence="2 10" id="KW-0813">Transport</keyword>
<comment type="similarity">
    <text evidence="10 11">Belongs to the TonB-dependent receptor family.</text>
</comment>
<evidence type="ECO:0000259" key="13">
    <source>
        <dbReference type="Pfam" id="PF07715"/>
    </source>
</evidence>
<dbReference type="PROSITE" id="PS52016">
    <property type="entry name" value="TONB_DEPENDENT_REC_3"/>
    <property type="match status" value="1"/>
</dbReference>
<keyword evidence="15" id="KW-1185">Reference proteome</keyword>
<dbReference type="InterPro" id="IPR037066">
    <property type="entry name" value="Plug_dom_sf"/>
</dbReference>
<organism evidence="14 15">
    <name type="scientific">Cloacibacterium rupense</name>
    <dbReference type="NCBI Taxonomy" id="517423"/>
    <lineage>
        <taxon>Bacteria</taxon>
        <taxon>Pseudomonadati</taxon>
        <taxon>Bacteroidota</taxon>
        <taxon>Flavobacteriia</taxon>
        <taxon>Flavobacteriales</taxon>
        <taxon>Weeksellaceae</taxon>
    </lineage>
</organism>
<reference evidence="15" key="1">
    <citation type="journal article" date="2019" name="Int. J. Syst. Evol. Microbiol.">
        <title>The Global Catalogue of Microorganisms (GCM) 10K type strain sequencing project: providing services to taxonomists for standard genome sequencing and annotation.</title>
        <authorList>
            <consortium name="The Broad Institute Genomics Platform"/>
            <consortium name="The Broad Institute Genome Sequencing Center for Infectious Disease"/>
            <person name="Wu L."/>
            <person name="Ma J."/>
        </authorList>
    </citation>
    <scope>NUCLEOTIDE SEQUENCE [LARGE SCALE GENOMIC DNA]</scope>
    <source>
        <strain evidence="15">CGMCC 1.7656</strain>
    </source>
</reference>
<evidence type="ECO:0000256" key="4">
    <source>
        <dbReference type="ARBA" id="ARBA00022692"/>
    </source>
</evidence>
<comment type="subcellular location">
    <subcellularLocation>
        <location evidence="1 10">Cell outer membrane</location>
        <topology evidence="1 10">Multi-pass membrane protein</topology>
    </subcellularLocation>
</comment>
<keyword evidence="8" id="KW-0675">Receptor</keyword>
<evidence type="ECO:0000259" key="12">
    <source>
        <dbReference type="Pfam" id="PF00593"/>
    </source>
</evidence>
<sequence>MKKNLVFAGLLFVTGVSQMTAQEKEGNIPEVTIAAKSNQQLHKTGKNVQLITSKDLEKYKGQNLSEVLSQVSGFQITGNLNNNTEPKSLKIRGGKMANVVVLVDGVPLKDVTGNDYNAVDLRLFAAENIESIEILNGASSVLYGSNATVSVINIKTKKNSQKNIEGRIGARIGSFGTFSQNALVNGKIEKFNYQITGSNEKSDGISSAEGPDSFDKDGYEKQNINTQFGVQLGKLNLNFNGGYQHHFYDFDNGAFSDGTYRGNDEQLFGGINAQFQYEKGNLVFNSRINGNDRLVQNLAGNSYQDQYSYKGRNIFTELYNQYKISENINVVGGLQYEVQNLGSENLPWGGAALEDVLNFDNTRVSTFDAFINTNLQISDFHLDLGGRLNNHSKYNSHFVYSINPYYLKNLEQYYYKIGFSYATAFIAPTLYQTYGSLPYTLANFDLKPETNSSYEIDFSIGKPDQSFVINASAFLREERDVFAYQTVDFTTYAGKFLNVDRNNIRGLEFGLKYKINETVNFGGNFSFAEKSNVATRLRAPKQRANAFVEVLPFKNSRINIAYQYVSKRDDAYYDSSTYSTQKVVLDAFNLFNVNINQKLGKNVEAFVNVSNLFNTSYVDVIGFKTKPRAFTLGIDYKF</sequence>
<evidence type="ECO:0000256" key="5">
    <source>
        <dbReference type="ARBA" id="ARBA00022729"/>
    </source>
</evidence>
<dbReference type="EMBL" id="BMLV01000001">
    <property type="protein sequence ID" value="GGP02360.1"/>
    <property type="molecule type" value="Genomic_DNA"/>
</dbReference>
<dbReference type="Gene3D" id="2.170.130.10">
    <property type="entry name" value="TonB-dependent receptor, plug domain"/>
    <property type="match status" value="1"/>
</dbReference>
<protein>
    <submittedName>
        <fullName evidence="14">Vitamin B12 transporter BtuB</fullName>
    </submittedName>
</protein>
<dbReference type="Proteomes" id="UP000620064">
    <property type="component" value="Unassembled WGS sequence"/>
</dbReference>
<dbReference type="PANTHER" id="PTHR30069">
    <property type="entry name" value="TONB-DEPENDENT OUTER MEMBRANE RECEPTOR"/>
    <property type="match status" value="1"/>
</dbReference>
<dbReference type="RefSeq" id="WP_188616637.1">
    <property type="nucleotide sequence ID" value="NZ_BMLV01000001.1"/>
</dbReference>
<evidence type="ECO:0000256" key="7">
    <source>
        <dbReference type="ARBA" id="ARBA00023136"/>
    </source>
</evidence>
<evidence type="ECO:0000256" key="10">
    <source>
        <dbReference type="PROSITE-ProRule" id="PRU01360"/>
    </source>
</evidence>
<keyword evidence="4 10" id="KW-0812">Transmembrane</keyword>
<keyword evidence="3 10" id="KW-1134">Transmembrane beta strand</keyword>
<dbReference type="InterPro" id="IPR036942">
    <property type="entry name" value="Beta-barrel_TonB_sf"/>
</dbReference>
<dbReference type="InterPro" id="IPR000531">
    <property type="entry name" value="Beta-barrel_TonB"/>
</dbReference>
<dbReference type="InterPro" id="IPR012910">
    <property type="entry name" value="Plug_dom"/>
</dbReference>
<dbReference type="InterPro" id="IPR039426">
    <property type="entry name" value="TonB-dep_rcpt-like"/>
</dbReference>
<evidence type="ECO:0000256" key="1">
    <source>
        <dbReference type="ARBA" id="ARBA00004571"/>
    </source>
</evidence>
<accession>A0ABQ2NIQ5</accession>
<feature type="domain" description="TonB-dependent receptor-like beta-barrel" evidence="12">
    <location>
        <begin position="218"/>
        <end position="612"/>
    </location>
</feature>
<evidence type="ECO:0000256" key="6">
    <source>
        <dbReference type="ARBA" id="ARBA00023077"/>
    </source>
</evidence>
<evidence type="ECO:0000256" key="11">
    <source>
        <dbReference type="RuleBase" id="RU003357"/>
    </source>
</evidence>
<proteinExistence type="inferred from homology"/>
<dbReference type="Pfam" id="PF07715">
    <property type="entry name" value="Plug"/>
    <property type="match status" value="1"/>
</dbReference>
<keyword evidence="9 10" id="KW-0998">Cell outer membrane</keyword>
<dbReference type="Gene3D" id="2.40.170.20">
    <property type="entry name" value="TonB-dependent receptor, beta-barrel domain"/>
    <property type="match status" value="1"/>
</dbReference>
<keyword evidence="5" id="KW-0732">Signal</keyword>